<name>A0A401W5S2_STREY</name>
<comment type="caution">
    <text evidence="3">The sequence shown here is derived from an EMBL/GenBank/DDBJ whole genome shotgun (WGS) entry which is preliminary data.</text>
</comment>
<dbReference type="Pfam" id="PF10935">
    <property type="entry name" value="DUF2637"/>
    <property type="match status" value="1"/>
</dbReference>
<dbReference type="InterPro" id="IPR021235">
    <property type="entry name" value="DUF2637"/>
</dbReference>
<evidence type="ECO:0000256" key="1">
    <source>
        <dbReference type="SAM" id="MobiDB-lite"/>
    </source>
</evidence>
<gene>
    <name evidence="3" type="ORF">GKJPGBOP_04414</name>
</gene>
<proteinExistence type="predicted"/>
<feature type="transmembrane region" description="Helical" evidence="2">
    <location>
        <begin position="93"/>
        <end position="112"/>
    </location>
</feature>
<feature type="transmembrane region" description="Helical" evidence="2">
    <location>
        <begin position="61"/>
        <end position="87"/>
    </location>
</feature>
<keyword evidence="4" id="KW-1185">Reference proteome</keyword>
<dbReference type="RefSeq" id="WP_125055489.1">
    <property type="nucleotide sequence ID" value="NZ_JBFAFY010000018.1"/>
</dbReference>
<keyword evidence="2" id="KW-1133">Transmembrane helix</keyword>
<sequence>MSPWPPPKLELHLLSPHLTAPASLRGTAAIRLGIILLGATGFALSYDALRQMAVAIHIRGLLTYAFPLVIDGFIAIGVGALLILRTAPPHSRLYVWTLVGIATGTSIWANALHAIRLNQQTRHTGLHLDDVTVGALSAIAPLALAGAVHLYLVIRRHPAKDGGPQKNATAYRHADDTRHNDGMAGCRQSLPAEGDPDWQDPALRTGADEVAESQQDVPDAPARAAKPRGRQPSATMDQLLTIGRGAPRGRGGRISRRNVEAAIRAEGFSVGKDRVDEATRTLQAELDEAPVGAT</sequence>
<keyword evidence="2" id="KW-0812">Transmembrane</keyword>
<evidence type="ECO:0000313" key="3">
    <source>
        <dbReference type="EMBL" id="GCD44704.1"/>
    </source>
</evidence>
<keyword evidence="2" id="KW-0472">Membrane</keyword>
<feature type="transmembrane region" description="Helical" evidence="2">
    <location>
        <begin position="133"/>
        <end position="154"/>
    </location>
</feature>
<organism evidence="3 4">
    <name type="scientific">Streptomyces paromomycinus</name>
    <name type="common">Streptomyces rimosus subsp. paromomycinus</name>
    <dbReference type="NCBI Taxonomy" id="92743"/>
    <lineage>
        <taxon>Bacteria</taxon>
        <taxon>Bacillati</taxon>
        <taxon>Actinomycetota</taxon>
        <taxon>Actinomycetes</taxon>
        <taxon>Kitasatosporales</taxon>
        <taxon>Streptomycetaceae</taxon>
        <taxon>Streptomyces</taxon>
    </lineage>
</organism>
<evidence type="ECO:0000256" key="2">
    <source>
        <dbReference type="SAM" id="Phobius"/>
    </source>
</evidence>
<feature type="region of interest" description="Disordered" evidence="1">
    <location>
        <begin position="176"/>
        <end position="234"/>
    </location>
</feature>
<protein>
    <recommendedName>
        <fullName evidence="5">DUF2637 domain-containing protein</fullName>
    </recommendedName>
</protein>
<evidence type="ECO:0008006" key="5">
    <source>
        <dbReference type="Google" id="ProtNLM"/>
    </source>
</evidence>
<evidence type="ECO:0000313" key="4">
    <source>
        <dbReference type="Proteomes" id="UP000286746"/>
    </source>
</evidence>
<reference evidence="3 4" key="1">
    <citation type="submission" date="2018-11" db="EMBL/GenBank/DDBJ databases">
        <title>Whole genome sequence of Streptomyces paromomycinus NBRC 15454(T).</title>
        <authorList>
            <person name="Komaki H."/>
            <person name="Tamura T."/>
        </authorList>
    </citation>
    <scope>NUCLEOTIDE SEQUENCE [LARGE SCALE GENOMIC DNA]</scope>
    <source>
        <strain evidence="3 4">NBRC 15454</strain>
    </source>
</reference>
<dbReference type="Proteomes" id="UP000286746">
    <property type="component" value="Unassembled WGS sequence"/>
</dbReference>
<dbReference type="AlphaFoldDB" id="A0A401W5S2"/>
<dbReference type="EMBL" id="BHZD01000001">
    <property type="protein sequence ID" value="GCD44704.1"/>
    <property type="molecule type" value="Genomic_DNA"/>
</dbReference>
<feature type="transmembrane region" description="Helical" evidence="2">
    <location>
        <begin position="28"/>
        <end position="49"/>
    </location>
</feature>
<accession>A0A401W5S2</accession>